<dbReference type="PANTHER" id="PTHR46060">
    <property type="entry name" value="MARINER MOS1 TRANSPOSASE-LIKE PROTEIN"/>
    <property type="match status" value="1"/>
</dbReference>
<gene>
    <name evidence="2" type="ORF">niasHT_019109</name>
</gene>
<dbReference type="Proteomes" id="UP001620626">
    <property type="component" value="Unassembled WGS sequence"/>
</dbReference>
<keyword evidence="3" id="KW-1185">Reference proteome</keyword>
<feature type="domain" description="Mos1 transposase HTH" evidence="1">
    <location>
        <begin position="18"/>
        <end position="50"/>
    </location>
</feature>
<evidence type="ECO:0000259" key="1">
    <source>
        <dbReference type="Pfam" id="PF17906"/>
    </source>
</evidence>
<comment type="caution">
    <text evidence="2">The sequence shown here is derived from an EMBL/GenBank/DDBJ whole genome shotgun (WGS) entry which is preliminary data.</text>
</comment>
<evidence type="ECO:0000313" key="2">
    <source>
        <dbReference type="EMBL" id="KAL3107897.1"/>
    </source>
</evidence>
<sequence length="541" mass="62426">MTIFLSKNDLIRGIVSEKAAPAARKVNEFLGANVISPRQAQKWFQQFRAGRNSTKRKLGSGRPSTVDKNVLAQRLRRHPESSCAELSVGHCHKTTTWRWLRKSGRRPMRSKWVAHRLTDKQKQRRLNLCLSNIARHRRGYVLNRLVTCDESYILHGPLYWELLAPGTILDSNRYINQLRAVDIAYRIRRQQGQFDGPLLFHHDNAPPHRSHLTTQYISQTLNWNVLPHPPYSPNLAPSDYHLFLSLKNFLRGRRFTEDAEVEEAVGQYLTSKIGTDFFRRGIRKLPSRWRKVVRVQGNYFVEFIDYSVITFLCSNKQIWDRIGTNFELSIEYWSQSIWDVLSREIWPIIMTNIRHLVVVSGACLNNLRRQISPTILTDLDQLRSIEFDFIFPAGIADDGPNATAGQALTKWLHTPSKNGQAKAITSHRATTSVSYKIQLYFYATTTPIEPFELVNERTKEKLTLKQSKELEYNRLYNWLLKRCPIGETATAPIKFALRYDNYSGANLNTIRFDLWGGNLCIGPLSPPAEEEDEEADQSNGN</sequence>
<evidence type="ECO:0000313" key="3">
    <source>
        <dbReference type="Proteomes" id="UP001620626"/>
    </source>
</evidence>
<dbReference type="InterPro" id="IPR052709">
    <property type="entry name" value="Transposase-MT_Hybrid"/>
</dbReference>
<dbReference type="Gene3D" id="3.30.420.10">
    <property type="entry name" value="Ribonuclease H-like superfamily/Ribonuclease H"/>
    <property type="match status" value="1"/>
</dbReference>
<dbReference type="EMBL" id="JBICBT010000603">
    <property type="protein sequence ID" value="KAL3107897.1"/>
    <property type="molecule type" value="Genomic_DNA"/>
</dbReference>
<accession>A0ABD2KY59</accession>
<protein>
    <recommendedName>
        <fullName evidence="1">Mos1 transposase HTH domain-containing protein</fullName>
    </recommendedName>
</protein>
<dbReference type="PANTHER" id="PTHR46060:SF1">
    <property type="entry name" value="MARINER MOS1 TRANSPOSASE-LIKE PROTEIN"/>
    <property type="match status" value="1"/>
</dbReference>
<reference evidence="2 3" key="1">
    <citation type="submission" date="2024-10" db="EMBL/GenBank/DDBJ databases">
        <authorList>
            <person name="Kim D."/>
        </authorList>
    </citation>
    <scope>NUCLEOTIDE SEQUENCE [LARGE SCALE GENOMIC DNA]</scope>
    <source>
        <strain evidence="2">BH-2024</strain>
    </source>
</reference>
<dbReference type="AlphaFoldDB" id="A0ABD2KY59"/>
<dbReference type="InterPro" id="IPR041426">
    <property type="entry name" value="Mos1_HTH"/>
</dbReference>
<organism evidence="2 3">
    <name type="scientific">Heterodera trifolii</name>
    <dbReference type="NCBI Taxonomy" id="157864"/>
    <lineage>
        <taxon>Eukaryota</taxon>
        <taxon>Metazoa</taxon>
        <taxon>Ecdysozoa</taxon>
        <taxon>Nematoda</taxon>
        <taxon>Chromadorea</taxon>
        <taxon>Rhabditida</taxon>
        <taxon>Tylenchina</taxon>
        <taxon>Tylenchomorpha</taxon>
        <taxon>Tylenchoidea</taxon>
        <taxon>Heteroderidae</taxon>
        <taxon>Heteroderinae</taxon>
        <taxon>Heterodera</taxon>
    </lineage>
</organism>
<dbReference type="Pfam" id="PF17906">
    <property type="entry name" value="HTH_48"/>
    <property type="match status" value="1"/>
</dbReference>
<proteinExistence type="predicted"/>
<dbReference type="InterPro" id="IPR036397">
    <property type="entry name" value="RNaseH_sf"/>
</dbReference>
<name>A0ABD2KY59_9BILA</name>